<evidence type="ECO:0000256" key="1">
    <source>
        <dbReference type="SAM" id="MobiDB-lite"/>
    </source>
</evidence>
<keyword evidence="2" id="KW-0812">Transmembrane</keyword>
<feature type="region of interest" description="Disordered" evidence="1">
    <location>
        <begin position="315"/>
        <end position="365"/>
    </location>
</feature>
<evidence type="ECO:0000313" key="7">
    <source>
        <dbReference type="Proteomes" id="UP001172728"/>
    </source>
</evidence>
<sequence length="2760" mass="286021">MILLASLGIVAGATVAAAEPAAQLSITKTASETEVVPGQTFDFNINIQCTTFAQGCTNAQLNDALPAGLTPINVSVTSNSGFTSSIDGQNVNVTFTDPISDPADSIGMAAGNTAEIIITVVVDDLPYSEDGVPLTNEALVDATNPDSTCVPATPNAVPPCADTATVIPNVPLDLTTDITKAFDAPTSALAEPGADASFSLTATNTSDEGVTEMVVQDPANPAAAGGTFDYFTLSSLDYGPPYPPDADQAELELYIDGAWVPVTEIPADTSNVGGFRVTYSSSTGGLIQPGSSVTIDAGLEQRDNGAVDTAIPVTNTATSEVSRDDETGTDSDDDTYTLLPNVPSVEAGKTITPDSAPHGSDFNAELTGENTWTENLEHLTLTEPADGTPGFDDSMSFEGFADPFVWPAGATSATIVYECAGTDAAAQDIPVGGSPPPPPAGCEVTRFTIDFVGDMPPGDSATVNVTLGTDPDDPNELTQHDDTVGVEGTSPSDVTGTDEADDDFSTFLALLDATQGKNLIPGTIFGNAGEWIVATLPGGTTTAPTEVPFPDDATTVGAGQIVVQDPPATSATDDTPVLPSEFWDAFDPTEIASVAVLADSTLTVNYWDGDSWETLAGPITGPTTWSYTGPWPDDIGGLQFVYDSTSESGFPPGTTVQPNIVFELAEDYFGDEPLVIENCATAGATSDLTDPALSDEGCDEVEILPIDPDSGGNGNGGTEEYVEKDIIQQVVAARTGDIIQAELLWGTGGVSGVDSMTISDIPDPAGTPIAESFYEAFDLVSIDPITTATDPLMQWDQVAAVELYREGQGWVDATNDPCPDACDGTFPGYTLTAAEQADTIGVRLVFVEGSARLTTTDPTAPPAGSGVARTFDESRPITLNFQIRDDRRSDGSPVTGHDSYNEGDPVEGEALIRDDAGATAVIDDETYTDEDSDVIAIVDVPLNVGLDKQWTGGPLGDPPAGTAPEDYPSGRVTLTADNLTQARIDHLVLEDPSSAGTSPFDFFNLTGFVSMQVPDGTESWTMTLDVDSNGDGVADTTTVISSTPGDPDDATPLTSIPRADLLNVVGLSIDYEGRIEPDAQAVLVFDLQLRATNRTTGEDIEAPLEPDVLTIPNGATATVDDAGRDPEVQPDPPTVDDTATIDITGLDLGLTVEKQFGPLDGSDWTQDGFSQTEPDQSQFGMLLTAHPSGSARIGMMQIRDTDETFWNAYEFVGFGDFSFDDPIDQVQIDVLTGGTFTEVDGEVVVTGADWVDGEPGPVPALPAGVDPEDVQGIRITYTREDGTQWENSEAPNQQIPIIVQRRDELLTGGEVPTDMAGNDPAPGETEPGRSTNTIDGIVSSYLEDASGNPLLTVQSEDDTASVLYEHATTAVSVEKDPTGTIPPGSTTDFVLTITNTGDWPIIDPVITDRLPTDEDGPMLEFALGDDDPYSYGLTGAAPDPATGLPMPTDPADVTATVSGDGSEIEFTFPPGTVLEVGQTYTITITLFPRPGVAAEVPMTNSFGIVGERPFDECDGTFDEETGECQADTTVELGIAGALRSGKLVKADDDLLGVEPADCEPYLEDFYGPNCTPITAPGDTETWRMLLQNTGTVPLDRVVAIDLLPTVGDTGAINTTDRGSQWDPLLVDALVAYGGPAATVEVYGTTDDPICTDDLTPATPCPDGAWVPIDDIADLSTVTALQYDIVFDEPLQPGEYITLDMQTQTPALSETPGADTVAYNSVATGGVTTSGGELLPTEGNRVGVILATGPLEVLKEVTGDGVEFAPDEVTVTVVCTSVGETVYDETFTVPVGEVVTIDDLPYGSECTISEEGAGETSSVITEGTVGREDDAVVGRVTIENTYDLAGLEVTKAVESDAVDADGNPIEFGPFDIEVRCTFLGDEVWGTGYDADNPMDATLSDGESFAVDGLPAGAECTVTETGTAGASSITVTTTAGDDDPVENDGDAGTIILAPDGEGDGNTALVTNTFDVGDLRLTKLVTGPGADLVGAGPFLFDVVCTLPQPEGDIVTWEGEISLTYPTFSSETITDIAAGSTCTVTETDSAGADTVEVDPGEIVIEPGATVDVTATNGFDTGNLVITKAVTGPGAGYAPDEFVVTVTCTADGGTVFEETYTLDGGNGYTVEIVDEIPYGAECVVTEEDAGQTTMTTVPGEAVIGEDGAIDVTNDYQLAGLEVTKLVESDAVDADGNPIEYGPFDVEVRCTFLGEEVWGDGYDVDNPMDATLSDGDTFAVDGLPAGAECTVTETETSGAASVTVTVTAGDGEPEVIDGSEGDLVLEPDDNTALVTNAYEVGSLTLTKIVDGPGADLVGWGPFVFDVVCTLPQAGGDLVTWDGQVELAYPDATVLTIDDIAAGSECVITETDAAGADEVEVTPDTVTIGADESVDVTATNSFLTGDLAIRKRITGPGHDYAPDAFDVTVVCTVDGETVFEESFTLGPGNGYSVIIQDEIPYGAECIVTEEDAGQTSSTIVPGEAVVGVDDEVFVTNDYQLASLEVTKIVESDALDSDGDMPDYGPFTMGVECTFLGEEVWGDGYGPGQPMIGQVSGGETWTIDGLPAGAECTVTELDGAGAVDTLVVSTMGDISSVTYGTGGWVELVPDGENSVTFTNTFEAGELVIEKTVAGPGADELGSGPFVFSVVCTLDQPGGALVTWDDEVSLGGGDPLTATLDTIASGSECVVTETDSGGADDVLVLPDRSDPDSATVTVEAGATVTVTARNWFAAPPTTGVISSTGFGSWWPLGLAGLLVAAGAVLLVVRRGRG</sequence>
<evidence type="ECO:0000259" key="5">
    <source>
        <dbReference type="Pfam" id="PF19407"/>
    </source>
</evidence>
<evidence type="ECO:0000313" key="6">
    <source>
        <dbReference type="EMBL" id="MDN4476015.1"/>
    </source>
</evidence>
<organism evidence="6 7">
    <name type="scientific">Demequina litoralis</name>
    <dbReference type="NCBI Taxonomy" id="3051660"/>
    <lineage>
        <taxon>Bacteria</taxon>
        <taxon>Bacillati</taxon>
        <taxon>Actinomycetota</taxon>
        <taxon>Actinomycetes</taxon>
        <taxon>Micrococcales</taxon>
        <taxon>Demequinaceae</taxon>
        <taxon>Demequina</taxon>
    </lineage>
</organism>
<accession>A0ABT8GA63</accession>
<keyword evidence="2" id="KW-0472">Membrane</keyword>
<dbReference type="Gene3D" id="2.60.40.740">
    <property type="match status" value="1"/>
</dbReference>
<feature type="domain" description="DUF5979" evidence="5">
    <location>
        <begin position="2171"/>
        <end position="2289"/>
    </location>
</feature>
<dbReference type="EMBL" id="JAUHPW010000006">
    <property type="protein sequence ID" value="MDN4476015.1"/>
    <property type="molecule type" value="Genomic_DNA"/>
</dbReference>
<evidence type="ECO:0000256" key="3">
    <source>
        <dbReference type="SAM" id="SignalP"/>
    </source>
</evidence>
<dbReference type="RefSeq" id="WP_301133718.1">
    <property type="nucleotide sequence ID" value="NZ_JAUHPW010000006.1"/>
</dbReference>
<dbReference type="InterPro" id="IPR001434">
    <property type="entry name" value="OmcB-like_DUF11"/>
</dbReference>
<name>A0ABT8GA63_9MICO</name>
<keyword evidence="3" id="KW-0732">Signal</keyword>
<feature type="domain" description="DUF11" evidence="4">
    <location>
        <begin position="24"/>
        <end position="147"/>
    </location>
</feature>
<dbReference type="InterPro" id="IPR046022">
    <property type="entry name" value="DUF5979"/>
</dbReference>
<keyword evidence="7" id="KW-1185">Reference proteome</keyword>
<dbReference type="Proteomes" id="UP001172728">
    <property type="component" value="Unassembled WGS sequence"/>
</dbReference>
<gene>
    <name evidence="6" type="ORF">QQX09_09135</name>
</gene>
<feature type="domain" description="DUF5979" evidence="5">
    <location>
        <begin position="2397"/>
        <end position="2487"/>
    </location>
</feature>
<proteinExistence type="predicted"/>
<feature type="region of interest" description="Disordered" evidence="1">
    <location>
        <begin position="468"/>
        <end position="498"/>
    </location>
</feature>
<feature type="domain" description="DUF5979" evidence="5">
    <location>
        <begin position="1972"/>
        <end position="2071"/>
    </location>
</feature>
<comment type="caution">
    <text evidence="6">The sequence shown here is derived from an EMBL/GenBank/DDBJ whole genome shotgun (WGS) entry which is preliminary data.</text>
</comment>
<feature type="signal peptide" evidence="3">
    <location>
        <begin position="1"/>
        <end position="18"/>
    </location>
</feature>
<keyword evidence="2" id="KW-1133">Transmembrane helix</keyword>
<protein>
    <submittedName>
        <fullName evidence="6">DUF5979 domain-containing protein</fullName>
    </submittedName>
</protein>
<dbReference type="Pfam" id="PF19407">
    <property type="entry name" value="DUF5979"/>
    <property type="match status" value="9"/>
</dbReference>
<dbReference type="Gene3D" id="2.60.40.1140">
    <property type="entry name" value="Collagen-binding surface protein Cna, B-type domain"/>
    <property type="match status" value="3"/>
</dbReference>
<evidence type="ECO:0000256" key="2">
    <source>
        <dbReference type="SAM" id="Phobius"/>
    </source>
</evidence>
<feature type="region of interest" description="Disordered" evidence="1">
    <location>
        <begin position="1310"/>
        <end position="1330"/>
    </location>
</feature>
<feature type="transmembrane region" description="Helical" evidence="2">
    <location>
        <begin position="2736"/>
        <end position="2755"/>
    </location>
</feature>
<reference evidence="6" key="1">
    <citation type="submission" date="2023-06" db="EMBL/GenBank/DDBJ databases">
        <title>Sysu t00192.</title>
        <authorList>
            <person name="Gao L."/>
            <person name="Fang B.-Z."/>
            <person name="Li W.-J."/>
        </authorList>
    </citation>
    <scope>NUCLEOTIDE SEQUENCE</scope>
    <source>
        <strain evidence="6">SYSU T00192</strain>
    </source>
</reference>
<feature type="chain" id="PRO_5045565719" evidence="3">
    <location>
        <begin position="19"/>
        <end position="2760"/>
    </location>
</feature>
<feature type="domain" description="DUF5979" evidence="5">
    <location>
        <begin position="2614"/>
        <end position="2719"/>
    </location>
</feature>
<feature type="domain" description="DUF5979" evidence="5">
    <location>
        <begin position="2293"/>
        <end position="2391"/>
    </location>
</feature>
<feature type="domain" description="DUF5979" evidence="5">
    <location>
        <begin position="1750"/>
        <end position="1842"/>
    </location>
</feature>
<feature type="domain" description="DUF5979" evidence="5">
    <location>
        <begin position="2492"/>
        <end position="2610"/>
    </location>
</feature>
<feature type="domain" description="DUF5979" evidence="5">
    <location>
        <begin position="2075"/>
        <end position="2166"/>
    </location>
</feature>
<feature type="domain" description="DUF5979" evidence="5">
    <location>
        <begin position="1846"/>
        <end position="1968"/>
    </location>
</feature>
<feature type="region of interest" description="Disordered" evidence="1">
    <location>
        <begin position="883"/>
        <end position="906"/>
    </location>
</feature>
<dbReference type="Pfam" id="PF01345">
    <property type="entry name" value="DUF11"/>
    <property type="match status" value="1"/>
</dbReference>
<evidence type="ECO:0000259" key="4">
    <source>
        <dbReference type="Pfam" id="PF01345"/>
    </source>
</evidence>